<evidence type="ECO:0000313" key="1">
    <source>
        <dbReference type="EMBL" id="PAP75065.1"/>
    </source>
</evidence>
<name>A0A271IWH1_9BACT</name>
<accession>A0A271IWH1</accession>
<evidence type="ECO:0008006" key="3">
    <source>
        <dbReference type="Google" id="ProtNLM"/>
    </source>
</evidence>
<keyword evidence="2" id="KW-1185">Reference proteome</keyword>
<proteinExistence type="predicted"/>
<dbReference type="AlphaFoldDB" id="A0A271IWH1"/>
<sequence length="89" mass="9250">MLMGSLLRGRRSWEGKLQGPTRCGPVVHADTTAGAVHEATRTDAILGTLDQHGLSAAEHLADADYVSADLLVSGVDRYGVGLVGPPRGT</sequence>
<comment type="caution">
    <text evidence="1">The sequence shown here is derived from an EMBL/GenBank/DDBJ whole genome shotgun (WGS) entry which is preliminary data.</text>
</comment>
<dbReference type="Proteomes" id="UP000216339">
    <property type="component" value="Unassembled WGS sequence"/>
</dbReference>
<dbReference type="EMBL" id="MQWD01000001">
    <property type="protein sequence ID" value="PAP75065.1"/>
    <property type="molecule type" value="Genomic_DNA"/>
</dbReference>
<reference evidence="1 2" key="1">
    <citation type="submission" date="2016-11" db="EMBL/GenBank/DDBJ databases">
        <title>Study of marine rhodopsin-containing bacteria.</title>
        <authorList>
            <person name="Yoshizawa S."/>
            <person name="Kumagai Y."/>
            <person name="Kogure K."/>
        </authorList>
    </citation>
    <scope>NUCLEOTIDE SEQUENCE [LARGE SCALE GENOMIC DNA]</scope>
    <source>
        <strain evidence="1 2">SAORIC-28</strain>
    </source>
</reference>
<organism evidence="1 2">
    <name type="scientific">Rubrivirga marina</name>
    <dbReference type="NCBI Taxonomy" id="1196024"/>
    <lineage>
        <taxon>Bacteria</taxon>
        <taxon>Pseudomonadati</taxon>
        <taxon>Rhodothermota</taxon>
        <taxon>Rhodothermia</taxon>
        <taxon>Rhodothermales</taxon>
        <taxon>Rubricoccaceae</taxon>
        <taxon>Rubrivirga</taxon>
    </lineage>
</organism>
<gene>
    <name evidence="1" type="ORF">BSZ37_00670</name>
</gene>
<protein>
    <recommendedName>
        <fullName evidence="3">Transposase IS4-like domain-containing protein</fullName>
    </recommendedName>
</protein>
<evidence type="ECO:0000313" key="2">
    <source>
        <dbReference type="Proteomes" id="UP000216339"/>
    </source>
</evidence>